<evidence type="ECO:0000256" key="1">
    <source>
        <dbReference type="SAM" id="MobiDB-lite"/>
    </source>
</evidence>
<dbReference type="InterPro" id="IPR004252">
    <property type="entry name" value="Probable_transposase_24"/>
</dbReference>
<feature type="region of interest" description="Disordered" evidence="1">
    <location>
        <begin position="135"/>
        <end position="157"/>
    </location>
</feature>
<sequence length="231" mass="26365">MTVLLLYFIWDVEHDRAIRKIFDLRMGRRLQQMLDDVHHGKEQRTGWLRREVKKGLLAHWETNVGSKHRRLTNRANRASARSSKYTGGSATFMKTKARVLKSLDREVTLTETFKYTHTLKENKARFVDHQRSQDHYSLKVATQQSQQSGGENAADGSVASVVDPDATWREPTSAPYKNHVYGISSFFASSLHTSTLRPLLGSATSRAIQPEEGVDLRLQVQELQHSLHQQA</sequence>
<accession>A0A445AKK1</accession>
<reference evidence="2 3" key="1">
    <citation type="submission" date="2019-01" db="EMBL/GenBank/DDBJ databases">
        <title>Sequencing of cultivated peanut Arachis hypogaea provides insights into genome evolution and oil improvement.</title>
        <authorList>
            <person name="Chen X."/>
        </authorList>
    </citation>
    <scope>NUCLEOTIDE SEQUENCE [LARGE SCALE GENOMIC DNA]</scope>
    <source>
        <strain evidence="3">cv. Fuhuasheng</strain>
        <tissue evidence="2">Leaves</tissue>
    </source>
</reference>
<proteinExistence type="predicted"/>
<comment type="caution">
    <text evidence="2">The sequence shown here is derived from an EMBL/GenBank/DDBJ whole genome shotgun (WGS) entry which is preliminary data.</text>
</comment>
<keyword evidence="3" id="KW-1185">Reference proteome</keyword>
<organism evidence="2 3">
    <name type="scientific">Arachis hypogaea</name>
    <name type="common">Peanut</name>
    <dbReference type="NCBI Taxonomy" id="3818"/>
    <lineage>
        <taxon>Eukaryota</taxon>
        <taxon>Viridiplantae</taxon>
        <taxon>Streptophyta</taxon>
        <taxon>Embryophyta</taxon>
        <taxon>Tracheophyta</taxon>
        <taxon>Spermatophyta</taxon>
        <taxon>Magnoliopsida</taxon>
        <taxon>eudicotyledons</taxon>
        <taxon>Gunneridae</taxon>
        <taxon>Pentapetalae</taxon>
        <taxon>rosids</taxon>
        <taxon>fabids</taxon>
        <taxon>Fabales</taxon>
        <taxon>Fabaceae</taxon>
        <taxon>Papilionoideae</taxon>
        <taxon>50 kb inversion clade</taxon>
        <taxon>dalbergioids sensu lato</taxon>
        <taxon>Dalbergieae</taxon>
        <taxon>Pterocarpus clade</taxon>
        <taxon>Arachis</taxon>
    </lineage>
</organism>
<evidence type="ECO:0000313" key="3">
    <source>
        <dbReference type="Proteomes" id="UP000289738"/>
    </source>
</evidence>
<dbReference type="EMBL" id="SDMP01000012">
    <property type="protein sequence ID" value="RYR26943.1"/>
    <property type="molecule type" value="Genomic_DNA"/>
</dbReference>
<protein>
    <submittedName>
        <fullName evidence="2">Uncharacterized protein</fullName>
    </submittedName>
</protein>
<dbReference type="Proteomes" id="UP000289738">
    <property type="component" value="Chromosome B02"/>
</dbReference>
<name>A0A445AKK1_ARAHY</name>
<feature type="compositionally biased region" description="Polar residues" evidence="1">
    <location>
        <begin position="140"/>
        <end position="150"/>
    </location>
</feature>
<dbReference type="AlphaFoldDB" id="A0A445AKK1"/>
<dbReference type="Pfam" id="PF03004">
    <property type="entry name" value="Transposase_24"/>
    <property type="match status" value="1"/>
</dbReference>
<gene>
    <name evidence="2" type="ORF">Ahy_B02g061262</name>
</gene>
<evidence type="ECO:0000313" key="2">
    <source>
        <dbReference type="EMBL" id="RYR26943.1"/>
    </source>
</evidence>